<gene>
    <name evidence="2" type="ORF">C7435_3107</name>
</gene>
<keyword evidence="1" id="KW-0472">Membrane</keyword>
<sequence length="187" mass="20137">MRAFVLTLPGPWPRLLAWALVVLPVLLVGVFAWLSLQQAVTGWARRAALSDEVAQLSEGLVTAEMANAQWMRARQLTVEGMAEMSDPTRAREAFGARYGAFLSALEAAGVETGQATGIGESAVTGRVGELYAVWIGVAPVETVFSILEDPQFRPLRVSEMSIIATGAGGEAEFLVEFRQPYVIGRAE</sequence>
<proteinExistence type="predicted"/>
<dbReference type="RefSeq" id="WP_121212383.1">
    <property type="nucleotide sequence ID" value="NZ_RBIM01000008.1"/>
</dbReference>
<comment type="caution">
    <text evidence="2">The sequence shown here is derived from an EMBL/GenBank/DDBJ whole genome shotgun (WGS) entry which is preliminary data.</text>
</comment>
<protein>
    <recommendedName>
        <fullName evidence="4">General secretion pathway protein M</fullName>
    </recommendedName>
</protein>
<dbReference type="AlphaFoldDB" id="A0A495CXY9"/>
<dbReference type="EMBL" id="RBIM01000008">
    <property type="protein sequence ID" value="RKQ94135.1"/>
    <property type="molecule type" value="Genomic_DNA"/>
</dbReference>
<evidence type="ECO:0000313" key="3">
    <source>
        <dbReference type="Proteomes" id="UP000273675"/>
    </source>
</evidence>
<evidence type="ECO:0000313" key="2">
    <source>
        <dbReference type="EMBL" id="RKQ94135.1"/>
    </source>
</evidence>
<accession>A0A495CXY9</accession>
<feature type="transmembrane region" description="Helical" evidence="1">
    <location>
        <begin position="15"/>
        <end position="36"/>
    </location>
</feature>
<keyword evidence="1" id="KW-1133">Transmembrane helix</keyword>
<organism evidence="2 3">
    <name type="scientific">Maricaulis maris</name>
    <dbReference type="NCBI Taxonomy" id="74318"/>
    <lineage>
        <taxon>Bacteria</taxon>
        <taxon>Pseudomonadati</taxon>
        <taxon>Pseudomonadota</taxon>
        <taxon>Alphaproteobacteria</taxon>
        <taxon>Maricaulales</taxon>
        <taxon>Maricaulaceae</taxon>
        <taxon>Maricaulis</taxon>
    </lineage>
</organism>
<keyword evidence="1" id="KW-0812">Transmembrane</keyword>
<evidence type="ECO:0000256" key="1">
    <source>
        <dbReference type="SAM" id="Phobius"/>
    </source>
</evidence>
<evidence type="ECO:0008006" key="4">
    <source>
        <dbReference type="Google" id="ProtNLM"/>
    </source>
</evidence>
<dbReference type="Proteomes" id="UP000273675">
    <property type="component" value="Unassembled WGS sequence"/>
</dbReference>
<reference evidence="2 3" key="1">
    <citation type="submission" date="2018-10" db="EMBL/GenBank/DDBJ databases">
        <title>Genomic Encyclopedia of Type Strains, Phase IV (KMG-IV): sequencing the most valuable type-strain genomes for metagenomic binning, comparative biology and taxonomic classification.</title>
        <authorList>
            <person name="Goeker M."/>
        </authorList>
    </citation>
    <scope>NUCLEOTIDE SEQUENCE [LARGE SCALE GENOMIC DNA]</scope>
    <source>
        <strain evidence="2 3">DSM 4734</strain>
    </source>
</reference>
<name>A0A495CXY9_9PROT</name>
<dbReference type="OrthoDB" id="9951101at2"/>